<evidence type="ECO:0000256" key="3">
    <source>
        <dbReference type="ARBA" id="ARBA00022989"/>
    </source>
</evidence>
<protein>
    <submittedName>
        <fullName evidence="6">MAPEG family protein</fullName>
    </submittedName>
</protein>
<dbReference type="PANTHER" id="PTHR35371">
    <property type="entry name" value="INNER MEMBRANE PROTEIN"/>
    <property type="match status" value="1"/>
</dbReference>
<dbReference type="Proteomes" id="UP000257131">
    <property type="component" value="Unassembled WGS sequence"/>
</dbReference>
<evidence type="ECO:0000256" key="1">
    <source>
        <dbReference type="ARBA" id="ARBA00004370"/>
    </source>
</evidence>
<dbReference type="RefSeq" id="WP_115978881.1">
    <property type="nucleotide sequence ID" value="NZ_QOHR01000004.1"/>
</dbReference>
<name>A0A3D9BWY1_9RHOB</name>
<dbReference type="GO" id="GO:0016020">
    <property type="term" value="C:membrane"/>
    <property type="evidence" value="ECO:0007669"/>
    <property type="project" value="UniProtKB-SubCell"/>
</dbReference>
<dbReference type="Pfam" id="PF01124">
    <property type="entry name" value="MAPEG"/>
    <property type="match status" value="1"/>
</dbReference>
<feature type="transmembrane region" description="Helical" evidence="5">
    <location>
        <begin position="110"/>
        <end position="128"/>
    </location>
</feature>
<feature type="transmembrane region" description="Helical" evidence="5">
    <location>
        <begin position="58"/>
        <end position="78"/>
    </location>
</feature>
<keyword evidence="4 5" id="KW-0472">Membrane</keyword>
<organism evidence="6 7">
    <name type="scientific">Rhodosalinus sediminis</name>
    <dbReference type="NCBI Taxonomy" id="1940533"/>
    <lineage>
        <taxon>Bacteria</taxon>
        <taxon>Pseudomonadati</taxon>
        <taxon>Pseudomonadota</taxon>
        <taxon>Alphaproteobacteria</taxon>
        <taxon>Rhodobacterales</taxon>
        <taxon>Paracoccaceae</taxon>
        <taxon>Rhodosalinus</taxon>
    </lineage>
</organism>
<dbReference type="SUPFAM" id="SSF161084">
    <property type="entry name" value="MAPEG domain-like"/>
    <property type="match status" value="1"/>
</dbReference>
<keyword evidence="2 5" id="KW-0812">Transmembrane</keyword>
<evidence type="ECO:0000256" key="5">
    <source>
        <dbReference type="SAM" id="Phobius"/>
    </source>
</evidence>
<dbReference type="OrthoDB" id="7743618at2"/>
<sequence length="129" mass="13475">MTPELTALALAVLLQAAQLALYSVLGQKAAGTRAALEPRDAPIPLPGRAGRTKRALDNHFEGLILFTAAVVIVTAAGATTPFTAACAWIYLAARVLYVPAYLFGWVPGRSLVWAAGFLATLAMVLAALL</sequence>
<feature type="transmembrane region" description="Helical" evidence="5">
    <location>
        <begin position="85"/>
        <end position="104"/>
    </location>
</feature>
<dbReference type="EMBL" id="QOHR01000004">
    <property type="protein sequence ID" value="REC58043.1"/>
    <property type="molecule type" value="Genomic_DNA"/>
</dbReference>
<proteinExistence type="predicted"/>
<evidence type="ECO:0000313" key="6">
    <source>
        <dbReference type="EMBL" id="REC58043.1"/>
    </source>
</evidence>
<dbReference type="InterPro" id="IPR023352">
    <property type="entry name" value="MAPEG-like_dom_sf"/>
</dbReference>
<evidence type="ECO:0000256" key="4">
    <source>
        <dbReference type="ARBA" id="ARBA00023136"/>
    </source>
</evidence>
<comment type="caution">
    <text evidence="6">The sequence shown here is derived from an EMBL/GenBank/DDBJ whole genome shotgun (WGS) entry which is preliminary data.</text>
</comment>
<accession>A0A3D9BWY1</accession>
<gene>
    <name evidence="6" type="ORF">DRV84_05540</name>
</gene>
<evidence type="ECO:0000256" key="2">
    <source>
        <dbReference type="ARBA" id="ARBA00022692"/>
    </source>
</evidence>
<keyword evidence="3 5" id="KW-1133">Transmembrane helix</keyword>
<dbReference type="AlphaFoldDB" id="A0A3D9BWY1"/>
<keyword evidence="7" id="KW-1185">Reference proteome</keyword>
<dbReference type="InterPro" id="IPR001129">
    <property type="entry name" value="Membr-assoc_MAPEG"/>
</dbReference>
<dbReference type="Gene3D" id="1.20.120.550">
    <property type="entry name" value="Membrane associated eicosanoid/glutathione metabolism-like domain"/>
    <property type="match status" value="1"/>
</dbReference>
<dbReference type="PANTHER" id="PTHR35371:SF1">
    <property type="entry name" value="BLR7753 PROTEIN"/>
    <property type="match status" value="1"/>
</dbReference>
<reference evidence="6 7" key="1">
    <citation type="journal article" date="2017" name="Int. J. Syst. Evol. Microbiol.">
        <title>Rhodosalinus sediminis gen. nov., sp. nov., isolated from marine saltern.</title>
        <authorList>
            <person name="Guo L.Y."/>
            <person name="Ling S.K."/>
            <person name="Li C.M."/>
            <person name="Chen G.J."/>
            <person name="Du Z.J."/>
        </authorList>
    </citation>
    <scope>NUCLEOTIDE SEQUENCE [LARGE SCALE GENOMIC DNA]</scope>
    <source>
        <strain evidence="6 7">WDN1C137</strain>
    </source>
</reference>
<comment type="subcellular location">
    <subcellularLocation>
        <location evidence="1">Membrane</location>
    </subcellularLocation>
</comment>
<evidence type="ECO:0000313" key="7">
    <source>
        <dbReference type="Proteomes" id="UP000257131"/>
    </source>
</evidence>